<dbReference type="GO" id="GO:0016020">
    <property type="term" value="C:membrane"/>
    <property type="evidence" value="ECO:0007669"/>
    <property type="project" value="UniProtKB-SubCell"/>
</dbReference>
<dbReference type="GO" id="GO:0016887">
    <property type="term" value="F:ATP hydrolysis activity"/>
    <property type="evidence" value="ECO:0007669"/>
    <property type="project" value="InterPro"/>
</dbReference>
<protein>
    <recommendedName>
        <fullName evidence="7">ABC transporter domain-containing protein</fullName>
    </recommendedName>
</protein>
<comment type="subcellular location">
    <subcellularLocation>
        <location evidence="1">Membrane</location>
        <topology evidence="1">Multi-pass membrane protein</topology>
    </subcellularLocation>
</comment>
<dbReference type="PROSITE" id="PS00211">
    <property type="entry name" value="ABC_TRANSPORTER_1"/>
    <property type="match status" value="1"/>
</dbReference>
<dbReference type="PROSITE" id="PS50893">
    <property type="entry name" value="ABC_TRANSPORTER_2"/>
    <property type="match status" value="1"/>
</dbReference>
<evidence type="ECO:0000256" key="6">
    <source>
        <dbReference type="SAM" id="Phobius"/>
    </source>
</evidence>
<dbReference type="Pfam" id="PF19055">
    <property type="entry name" value="ABC2_membrane_7"/>
    <property type="match status" value="1"/>
</dbReference>
<dbReference type="CDD" id="cd00238">
    <property type="entry name" value="ERp29c"/>
    <property type="match status" value="1"/>
</dbReference>
<dbReference type="EMBL" id="QOKY01000144">
    <property type="protein sequence ID" value="RMZ56443.1"/>
    <property type="molecule type" value="Genomic_DNA"/>
</dbReference>
<name>A0A3M7L0Y0_AUXPR</name>
<sequence length="697" mass="76513">MPMLMYLSIGAVTASVWPPSGRNWLTRLLQTPASEDGSWLPSYSGGRTLEAFSTLLTEKVQSDAHARVELLDTFASKFLGSADQAGLLAQTEEAVLTLTGEAQANGALYVRYMKKAVEKGAAWVDTELARLEKLASGASASGAKVQERSVWGRLDMLANNVYGGTQTGSVYVNGAPRQRAAFQRQSCYVLQRDVLLSSSTVREAITLSALLKLPQTMTREEKQARVDETLAELELEGCQNTLIGDDLIGIKGISGGQKRRVSVGIELVKEPGILFLDEPTSGLDSEMAVSLMTLLVRLARKGKTVVVTIHQPNSLITSKFDDFMLLADGRTVFSGAWSDALPFFGAAGYPCPAYTNPSDHFLSVLKEEGARDKLVAQHEALAAKDLETGDGNLTALPEALAVEGRSRSMLEQEEAAQESRPDAPFVRQVALLSQRMARMWVRNPVMLMSELAQYGFLAVFMGLMYLRLNHSTTTGLSDRLASLWFGLAILSFTPSYTAVTIWDKDRLLLRRESQQGMYSIPAWFLARTLTVTPMQIAQTTLFCCISYWMIGYIGRPGSFFVYVLVYNLFQLVSETIGMLCAMLTKNSTYAILVLTFVLLILLSFSGFLVSSIPVYFKWVGKMSYLTYAYTALVQNETQYLTLYTPEGAPVAASTLVPSQIQNGLSIAVNCVILACIYLGSRLLALLGLVVMSRFRFL</sequence>
<evidence type="ECO:0000256" key="4">
    <source>
        <dbReference type="ARBA" id="ARBA00022989"/>
    </source>
</evidence>
<accession>A0A3M7L0Y0</accession>
<feature type="transmembrane region" description="Helical" evidence="6">
    <location>
        <begin position="589"/>
        <end position="616"/>
    </location>
</feature>
<dbReference type="GO" id="GO:0005524">
    <property type="term" value="F:ATP binding"/>
    <property type="evidence" value="ECO:0007669"/>
    <property type="project" value="InterPro"/>
</dbReference>
<dbReference type="Pfam" id="PF07749">
    <property type="entry name" value="ERp29"/>
    <property type="match status" value="1"/>
</dbReference>
<reference evidence="9" key="1">
    <citation type="journal article" date="2018" name="Algal Res.">
        <title>Characterization of plant carbon substrate utilization by Auxenochlorella protothecoides.</title>
        <authorList>
            <person name="Vogler B.W."/>
            <person name="Starkenburg S.R."/>
            <person name="Sudasinghe N."/>
            <person name="Schambach J.Y."/>
            <person name="Rollin J.A."/>
            <person name="Pattathil S."/>
            <person name="Barry A.N."/>
        </authorList>
    </citation>
    <scope>NUCLEOTIDE SEQUENCE [LARGE SCALE GENOMIC DNA]</scope>
    <source>
        <strain evidence="9">UTEX 25</strain>
    </source>
</reference>
<dbReference type="AlphaFoldDB" id="A0A3M7L0Y0"/>
<evidence type="ECO:0000313" key="9">
    <source>
        <dbReference type="Proteomes" id="UP000279271"/>
    </source>
</evidence>
<evidence type="ECO:0000256" key="5">
    <source>
        <dbReference type="ARBA" id="ARBA00023136"/>
    </source>
</evidence>
<dbReference type="Gene3D" id="1.20.1150.12">
    <property type="entry name" value="Endoplasmic reticulum resident protein 29, C-terminal domain"/>
    <property type="match status" value="1"/>
</dbReference>
<proteinExistence type="predicted"/>
<dbReference type="Pfam" id="PF00005">
    <property type="entry name" value="ABC_tran"/>
    <property type="match status" value="1"/>
</dbReference>
<dbReference type="PANTHER" id="PTHR48041">
    <property type="entry name" value="ABC TRANSPORTER G FAMILY MEMBER 28"/>
    <property type="match status" value="1"/>
</dbReference>
<dbReference type="InterPro" id="IPR017871">
    <property type="entry name" value="ABC_transporter-like_CS"/>
</dbReference>
<evidence type="ECO:0000259" key="7">
    <source>
        <dbReference type="PROSITE" id="PS50893"/>
    </source>
</evidence>
<dbReference type="InterPro" id="IPR043926">
    <property type="entry name" value="ABCG_dom"/>
</dbReference>
<keyword evidence="4 6" id="KW-1133">Transmembrane helix</keyword>
<dbReference type="Pfam" id="PF01061">
    <property type="entry name" value="ABC2_membrane"/>
    <property type="match status" value="1"/>
</dbReference>
<dbReference type="InterPro" id="IPR011679">
    <property type="entry name" value="ERp29_C"/>
</dbReference>
<evidence type="ECO:0000256" key="3">
    <source>
        <dbReference type="ARBA" id="ARBA00022692"/>
    </source>
</evidence>
<evidence type="ECO:0000313" key="8">
    <source>
        <dbReference type="EMBL" id="RMZ56443.1"/>
    </source>
</evidence>
<feature type="domain" description="ABC transporter" evidence="7">
    <location>
        <begin position="89"/>
        <end position="353"/>
    </location>
</feature>
<feature type="transmembrane region" description="Helical" evidence="6">
    <location>
        <begin position="480"/>
        <end position="502"/>
    </location>
</feature>
<gene>
    <name evidence="8" type="ORF">APUTEX25_004666</name>
</gene>
<dbReference type="InterPro" id="IPR027417">
    <property type="entry name" value="P-loop_NTPase"/>
</dbReference>
<dbReference type="Gene3D" id="3.40.50.300">
    <property type="entry name" value="P-loop containing nucleotide triphosphate hydrolases"/>
    <property type="match status" value="1"/>
</dbReference>
<dbReference type="InterPro" id="IPR013525">
    <property type="entry name" value="ABC2_TM"/>
</dbReference>
<dbReference type="InterPro" id="IPR050352">
    <property type="entry name" value="ABCG_transporters"/>
</dbReference>
<dbReference type="InterPro" id="IPR036356">
    <property type="entry name" value="ERp29_C_sf"/>
</dbReference>
<organism evidence="8 9">
    <name type="scientific">Auxenochlorella protothecoides</name>
    <name type="common">Green microalga</name>
    <name type="synonym">Chlorella protothecoides</name>
    <dbReference type="NCBI Taxonomy" id="3075"/>
    <lineage>
        <taxon>Eukaryota</taxon>
        <taxon>Viridiplantae</taxon>
        <taxon>Chlorophyta</taxon>
        <taxon>core chlorophytes</taxon>
        <taxon>Trebouxiophyceae</taxon>
        <taxon>Chlorellales</taxon>
        <taxon>Chlorellaceae</taxon>
        <taxon>Auxenochlorella</taxon>
    </lineage>
</organism>
<dbReference type="SUPFAM" id="SSF47933">
    <property type="entry name" value="ERP29 C domain-like"/>
    <property type="match status" value="1"/>
</dbReference>
<evidence type="ECO:0000256" key="2">
    <source>
        <dbReference type="ARBA" id="ARBA00022448"/>
    </source>
</evidence>
<dbReference type="InterPro" id="IPR003439">
    <property type="entry name" value="ABC_transporter-like_ATP-bd"/>
</dbReference>
<dbReference type="PANTHER" id="PTHR48041:SF139">
    <property type="entry name" value="PROTEIN SCARLET"/>
    <property type="match status" value="1"/>
</dbReference>
<keyword evidence="5 6" id="KW-0472">Membrane</keyword>
<evidence type="ECO:0000256" key="1">
    <source>
        <dbReference type="ARBA" id="ARBA00004141"/>
    </source>
</evidence>
<dbReference type="GO" id="GO:0005783">
    <property type="term" value="C:endoplasmic reticulum"/>
    <property type="evidence" value="ECO:0007669"/>
    <property type="project" value="InterPro"/>
</dbReference>
<comment type="caution">
    <text evidence="8">The sequence shown here is derived from an EMBL/GenBank/DDBJ whole genome shotgun (WGS) entry which is preliminary data.</text>
</comment>
<feature type="transmembrane region" description="Helical" evidence="6">
    <location>
        <begin position="666"/>
        <end position="691"/>
    </location>
</feature>
<dbReference type="SUPFAM" id="SSF52540">
    <property type="entry name" value="P-loop containing nucleoside triphosphate hydrolases"/>
    <property type="match status" value="1"/>
</dbReference>
<dbReference type="Proteomes" id="UP000279271">
    <property type="component" value="Unassembled WGS sequence"/>
</dbReference>
<feature type="transmembrane region" description="Helical" evidence="6">
    <location>
        <begin position="445"/>
        <end position="468"/>
    </location>
</feature>
<keyword evidence="3 6" id="KW-0812">Transmembrane</keyword>
<keyword evidence="2" id="KW-0813">Transport</keyword>
<dbReference type="GO" id="GO:0140359">
    <property type="term" value="F:ABC-type transporter activity"/>
    <property type="evidence" value="ECO:0007669"/>
    <property type="project" value="InterPro"/>
</dbReference>